<dbReference type="PROSITE" id="PS00086">
    <property type="entry name" value="CYTOCHROME_P450"/>
    <property type="match status" value="1"/>
</dbReference>
<evidence type="ECO:0008006" key="9">
    <source>
        <dbReference type="Google" id="ProtNLM"/>
    </source>
</evidence>
<dbReference type="InterPro" id="IPR002403">
    <property type="entry name" value="Cyt_P450_E_grp-IV"/>
</dbReference>
<evidence type="ECO:0000313" key="8">
    <source>
        <dbReference type="Proteomes" id="UP001161017"/>
    </source>
</evidence>
<reference evidence="7" key="1">
    <citation type="journal article" date="2023" name="Genome Biol. Evol.">
        <title>First Whole Genome Sequence and Flow Cytometry Genome Size Data for the Lichen-Forming Fungus Ramalina farinacea (Ascomycota).</title>
        <authorList>
            <person name="Llewellyn T."/>
            <person name="Mian S."/>
            <person name="Hill R."/>
            <person name="Leitch I.J."/>
            <person name="Gaya E."/>
        </authorList>
    </citation>
    <scope>NUCLEOTIDE SEQUENCE</scope>
    <source>
        <strain evidence="7">LIQ254RAFAR</strain>
    </source>
</reference>
<gene>
    <name evidence="7" type="ORF">OHK93_002732</name>
</gene>
<dbReference type="AlphaFoldDB" id="A0AA43TXG3"/>
<dbReference type="InterPro" id="IPR017972">
    <property type="entry name" value="Cyt_P450_CS"/>
</dbReference>
<evidence type="ECO:0000313" key="7">
    <source>
        <dbReference type="EMBL" id="MDI1491523.1"/>
    </source>
</evidence>
<comment type="similarity">
    <text evidence="2 6">Belongs to the cytochrome P450 family.</text>
</comment>
<evidence type="ECO:0000256" key="6">
    <source>
        <dbReference type="RuleBase" id="RU000461"/>
    </source>
</evidence>
<evidence type="ECO:0000256" key="2">
    <source>
        <dbReference type="ARBA" id="ARBA00010617"/>
    </source>
</evidence>
<evidence type="ECO:0000256" key="5">
    <source>
        <dbReference type="PIRSR" id="PIRSR602403-1"/>
    </source>
</evidence>
<dbReference type="GO" id="GO:0016705">
    <property type="term" value="F:oxidoreductase activity, acting on paired donors, with incorporation or reduction of molecular oxygen"/>
    <property type="evidence" value="ECO:0007669"/>
    <property type="project" value="InterPro"/>
</dbReference>
<dbReference type="GO" id="GO:0004497">
    <property type="term" value="F:monooxygenase activity"/>
    <property type="evidence" value="ECO:0007669"/>
    <property type="project" value="UniProtKB-KW"/>
</dbReference>
<keyword evidence="4 5" id="KW-0408">Iron</keyword>
<evidence type="ECO:0000256" key="1">
    <source>
        <dbReference type="ARBA" id="ARBA00001971"/>
    </source>
</evidence>
<keyword evidence="8" id="KW-1185">Reference proteome</keyword>
<dbReference type="GO" id="GO:0005506">
    <property type="term" value="F:iron ion binding"/>
    <property type="evidence" value="ECO:0007669"/>
    <property type="project" value="InterPro"/>
</dbReference>
<dbReference type="InterPro" id="IPR001128">
    <property type="entry name" value="Cyt_P450"/>
</dbReference>
<evidence type="ECO:0000256" key="3">
    <source>
        <dbReference type="ARBA" id="ARBA00022723"/>
    </source>
</evidence>
<comment type="cofactor">
    <cofactor evidence="1 5">
        <name>heme</name>
        <dbReference type="ChEBI" id="CHEBI:30413"/>
    </cofactor>
</comment>
<keyword evidence="5 6" id="KW-0349">Heme</keyword>
<proteinExistence type="inferred from homology"/>
<dbReference type="Proteomes" id="UP001161017">
    <property type="component" value="Unassembled WGS sequence"/>
</dbReference>
<dbReference type="PRINTS" id="PR00385">
    <property type="entry name" value="P450"/>
</dbReference>
<sequence length="355" mass="39998">MISEQLSPRLESWSKGEEAIEVLDQTRGFGGDFVSAYIFGTDGATTFFQDLHRGTDMIKCFSGILNGLFWRTEMPALTVWLHLCGIHLVPQSTIDEQEQLENMCLDLCRSAEKTYRPEEEPLTVYAQLRTNLALSGLSGELLEKTVAAELLDQIFAAVHGIGLTLTYAMFQLSRNPSIQTKLRGELIDADEEQKSSSESMTKQDLPVLRAVLRETMRVHPASPGPTFRVTPAKITHIGPYPNIPTDTTVSACSYTLHKGPPFPHPEEWRPERWLESDEHELKEMNRWFWGFGSGARGCIGNEISLYAMEQFLAAVYLNYETSIAKASDMEQMDGLFGIPKDRELWLAFRKAEPLS</sequence>
<dbReference type="InterPro" id="IPR050121">
    <property type="entry name" value="Cytochrome_P450_monoxygenase"/>
</dbReference>
<dbReference type="PANTHER" id="PTHR24305">
    <property type="entry name" value="CYTOCHROME P450"/>
    <property type="match status" value="1"/>
</dbReference>
<dbReference type="Pfam" id="PF00067">
    <property type="entry name" value="p450"/>
    <property type="match status" value="1"/>
</dbReference>
<dbReference type="InterPro" id="IPR036396">
    <property type="entry name" value="Cyt_P450_sf"/>
</dbReference>
<keyword evidence="6" id="KW-0560">Oxidoreductase</keyword>
<organism evidence="7 8">
    <name type="scientific">Ramalina farinacea</name>
    <dbReference type="NCBI Taxonomy" id="258253"/>
    <lineage>
        <taxon>Eukaryota</taxon>
        <taxon>Fungi</taxon>
        <taxon>Dikarya</taxon>
        <taxon>Ascomycota</taxon>
        <taxon>Pezizomycotina</taxon>
        <taxon>Lecanoromycetes</taxon>
        <taxon>OSLEUM clade</taxon>
        <taxon>Lecanoromycetidae</taxon>
        <taxon>Lecanorales</taxon>
        <taxon>Lecanorineae</taxon>
        <taxon>Ramalinaceae</taxon>
        <taxon>Ramalina</taxon>
    </lineage>
</organism>
<keyword evidence="6" id="KW-0503">Monooxygenase</keyword>
<dbReference type="PRINTS" id="PR00465">
    <property type="entry name" value="EP450IV"/>
</dbReference>
<keyword evidence="3 5" id="KW-0479">Metal-binding</keyword>
<dbReference type="SUPFAM" id="SSF48264">
    <property type="entry name" value="Cytochrome P450"/>
    <property type="match status" value="1"/>
</dbReference>
<dbReference type="GO" id="GO:0020037">
    <property type="term" value="F:heme binding"/>
    <property type="evidence" value="ECO:0007669"/>
    <property type="project" value="InterPro"/>
</dbReference>
<accession>A0AA43TXG3</accession>
<dbReference type="PANTHER" id="PTHR24305:SF166">
    <property type="entry name" value="CYTOCHROME P450 12A4, MITOCHONDRIAL-RELATED"/>
    <property type="match status" value="1"/>
</dbReference>
<evidence type="ECO:0000256" key="4">
    <source>
        <dbReference type="ARBA" id="ARBA00023004"/>
    </source>
</evidence>
<feature type="binding site" description="axial binding residue" evidence="5">
    <location>
        <position position="298"/>
    </location>
    <ligand>
        <name>heme</name>
        <dbReference type="ChEBI" id="CHEBI:30413"/>
    </ligand>
    <ligandPart>
        <name>Fe</name>
        <dbReference type="ChEBI" id="CHEBI:18248"/>
    </ligandPart>
</feature>
<dbReference type="Gene3D" id="1.10.630.10">
    <property type="entry name" value="Cytochrome P450"/>
    <property type="match status" value="1"/>
</dbReference>
<name>A0AA43TXG3_9LECA</name>
<dbReference type="EMBL" id="JAPUFD010000015">
    <property type="protein sequence ID" value="MDI1491523.1"/>
    <property type="molecule type" value="Genomic_DNA"/>
</dbReference>
<protein>
    <recommendedName>
        <fullName evidence="9">Cytochrome P450</fullName>
    </recommendedName>
</protein>
<comment type="caution">
    <text evidence="7">The sequence shown here is derived from an EMBL/GenBank/DDBJ whole genome shotgun (WGS) entry which is preliminary data.</text>
</comment>